<reference evidence="9 10" key="1">
    <citation type="submission" date="2020-08" db="EMBL/GenBank/DDBJ databases">
        <title>Genomic Encyclopedia of Type Strains, Phase IV (KMG-IV): sequencing the most valuable type-strain genomes for metagenomic binning, comparative biology and taxonomic classification.</title>
        <authorList>
            <person name="Goeker M."/>
        </authorList>
    </citation>
    <scope>NUCLEOTIDE SEQUENCE [LARGE SCALE GENOMIC DNA]</scope>
    <source>
        <strain evidence="9 10">DSM 7465</strain>
    </source>
</reference>
<feature type="domain" description="Cytochrome c" evidence="8">
    <location>
        <begin position="23"/>
        <end position="123"/>
    </location>
</feature>
<dbReference type="Gene3D" id="1.10.760.10">
    <property type="entry name" value="Cytochrome c-like domain"/>
    <property type="match status" value="1"/>
</dbReference>
<evidence type="ECO:0000256" key="1">
    <source>
        <dbReference type="ARBA" id="ARBA00022448"/>
    </source>
</evidence>
<feature type="signal peptide" evidence="7">
    <location>
        <begin position="1"/>
        <end position="24"/>
    </location>
</feature>
<keyword evidence="3 6" id="KW-0479">Metal-binding</keyword>
<dbReference type="SUPFAM" id="SSF46626">
    <property type="entry name" value="Cytochrome c"/>
    <property type="match status" value="1"/>
</dbReference>
<evidence type="ECO:0000256" key="7">
    <source>
        <dbReference type="SAM" id="SignalP"/>
    </source>
</evidence>
<evidence type="ECO:0000256" key="6">
    <source>
        <dbReference type="PROSITE-ProRule" id="PRU00433"/>
    </source>
</evidence>
<keyword evidence="2 6" id="KW-0349">Heme</keyword>
<dbReference type="GO" id="GO:0020037">
    <property type="term" value="F:heme binding"/>
    <property type="evidence" value="ECO:0007669"/>
    <property type="project" value="InterPro"/>
</dbReference>
<keyword evidence="10" id="KW-1185">Reference proteome</keyword>
<dbReference type="PANTHER" id="PTHR11961">
    <property type="entry name" value="CYTOCHROME C"/>
    <property type="match status" value="1"/>
</dbReference>
<evidence type="ECO:0000313" key="10">
    <source>
        <dbReference type="Proteomes" id="UP000575068"/>
    </source>
</evidence>
<keyword evidence="4" id="KW-0249">Electron transport</keyword>
<dbReference type="AlphaFoldDB" id="A0A840HX78"/>
<dbReference type="Pfam" id="PF00034">
    <property type="entry name" value="Cytochrom_C"/>
    <property type="match status" value="1"/>
</dbReference>
<dbReference type="Proteomes" id="UP000575068">
    <property type="component" value="Unassembled WGS sequence"/>
</dbReference>
<feature type="chain" id="PRO_5032415033" evidence="7">
    <location>
        <begin position="25"/>
        <end position="123"/>
    </location>
</feature>
<sequence length="123" mass="13030">MTRFFLPSALSFVLAGVIATPAHAAPSKPSAFTQCAVCHKVDDSGKHGIGPNLSGVYGEKAGTKAGFNFSPAMKSWGKKLDDAALNAFLENPRKSVPGTKMAFAGLKDPAKRKAIIDWLKVQK</sequence>
<dbReference type="EMBL" id="JACHOV010000009">
    <property type="protein sequence ID" value="MBB4642169.1"/>
    <property type="molecule type" value="Genomic_DNA"/>
</dbReference>
<dbReference type="GO" id="GO:0009055">
    <property type="term" value="F:electron transfer activity"/>
    <property type="evidence" value="ECO:0007669"/>
    <property type="project" value="InterPro"/>
</dbReference>
<dbReference type="GO" id="GO:0046872">
    <property type="term" value="F:metal ion binding"/>
    <property type="evidence" value="ECO:0007669"/>
    <property type="project" value="UniProtKB-KW"/>
</dbReference>
<evidence type="ECO:0000259" key="8">
    <source>
        <dbReference type="PROSITE" id="PS51007"/>
    </source>
</evidence>
<dbReference type="InterPro" id="IPR002327">
    <property type="entry name" value="Cyt_c_1A/1B"/>
</dbReference>
<dbReference type="PROSITE" id="PS51007">
    <property type="entry name" value="CYTC"/>
    <property type="match status" value="1"/>
</dbReference>
<dbReference type="PRINTS" id="PR00604">
    <property type="entry name" value="CYTCHRMECIAB"/>
</dbReference>
<evidence type="ECO:0000256" key="5">
    <source>
        <dbReference type="ARBA" id="ARBA00023004"/>
    </source>
</evidence>
<evidence type="ECO:0000256" key="4">
    <source>
        <dbReference type="ARBA" id="ARBA00022982"/>
    </source>
</evidence>
<dbReference type="InterPro" id="IPR036909">
    <property type="entry name" value="Cyt_c-like_dom_sf"/>
</dbReference>
<evidence type="ECO:0000256" key="3">
    <source>
        <dbReference type="ARBA" id="ARBA00022723"/>
    </source>
</evidence>
<keyword evidence="1" id="KW-0813">Transport</keyword>
<comment type="caution">
    <text evidence="9">The sequence shown here is derived from an EMBL/GenBank/DDBJ whole genome shotgun (WGS) entry which is preliminary data.</text>
</comment>
<accession>A0A840HX78</accession>
<evidence type="ECO:0000256" key="2">
    <source>
        <dbReference type="ARBA" id="ARBA00022617"/>
    </source>
</evidence>
<keyword evidence="7" id="KW-0732">Signal</keyword>
<dbReference type="RefSeq" id="WP_184475941.1">
    <property type="nucleotide sequence ID" value="NZ_JACHOV010000009.1"/>
</dbReference>
<evidence type="ECO:0000313" key="9">
    <source>
        <dbReference type="EMBL" id="MBB4642169.1"/>
    </source>
</evidence>
<proteinExistence type="predicted"/>
<protein>
    <submittedName>
        <fullName evidence="9">Cytochrome c2</fullName>
    </submittedName>
</protein>
<dbReference type="InterPro" id="IPR009056">
    <property type="entry name" value="Cyt_c-like_dom"/>
</dbReference>
<gene>
    <name evidence="9" type="ORF">HNQ99_002491</name>
</gene>
<name>A0A840HX78_9SPHN</name>
<keyword evidence="5 6" id="KW-0408">Iron</keyword>
<organism evidence="9 10">
    <name type="scientific">Rhizorhapis suberifaciens</name>
    <name type="common">corky root of lettuce</name>
    <dbReference type="NCBI Taxonomy" id="13656"/>
    <lineage>
        <taxon>Bacteria</taxon>
        <taxon>Pseudomonadati</taxon>
        <taxon>Pseudomonadota</taxon>
        <taxon>Alphaproteobacteria</taxon>
        <taxon>Sphingomonadales</taxon>
        <taxon>Sphingomonadaceae</taxon>
        <taxon>Rhizorhapis</taxon>
    </lineage>
</organism>